<evidence type="ECO:0000313" key="8">
    <source>
        <dbReference type="Proteomes" id="UP000038045"/>
    </source>
</evidence>
<evidence type="ECO:0000256" key="5">
    <source>
        <dbReference type="ARBA" id="ARBA00041448"/>
    </source>
</evidence>
<name>A0A0N4ZTE1_PARTI</name>
<evidence type="ECO:0000256" key="7">
    <source>
        <dbReference type="SAM" id="MobiDB-lite"/>
    </source>
</evidence>
<dbReference type="GO" id="GO:0005524">
    <property type="term" value="F:ATP binding"/>
    <property type="evidence" value="ECO:0007669"/>
    <property type="project" value="UniProtKB-KW"/>
</dbReference>
<dbReference type="GO" id="GO:0015631">
    <property type="term" value="F:tubulin binding"/>
    <property type="evidence" value="ECO:0007669"/>
    <property type="project" value="TreeGrafter"/>
</dbReference>
<dbReference type="PROSITE" id="PS51221">
    <property type="entry name" value="TTL"/>
    <property type="match status" value="1"/>
</dbReference>
<dbReference type="GO" id="GO:0036064">
    <property type="term" value="C:ciliary basal body"/>
    <property type="evidence" value="ECO:0007669"/>
    <property type="project" value="TreeGrafter"/>
</dbReference>
<keyword evidence="4" id="KW-0067">ATP-binding</keyword>
<protein>
    <recommendedName>
        <fullName evidence="5">Tubulin--tyrosine ligase-like protein 5</fullName>
    </recommendedName>
</protein>
<evidence type="ECO:0000313" key="9">
    <source>
        <dbReference type="WBParaSite" id="PTRK_0001177000.1"/>
    </source>
</evidence>
<dbReference type="AlphaFoldDB" id="A0A0N4ZTE1"/>
<proteinExistence type="inferred from homology"/>
<dbReference type="PANTHER" id="PTHR12241:SF145">
    <property type="entry name" value="TUBULIN POLYGLUTAMYLASE TTLL5"/>
    <property type="match status" value="1"/>
</dbReference>
<dbReference type="Proteomes" id="UP000038045">
    <property type="component" value="Unplaced"/>
</dbReference>
<evidence type="ECO:0000256" key="2">
    <source>
        <dbReference type="ARBA" id="ARBA00022598"/>
    </source>
</evidence>
<evidence type="ECO:0000256" key="6">
    <source>
        <dbReference type="ARBA" id="ARBA00049274"/>
    </source>
</evidence>
<organism evidence="8 9">
    <name type="scientific">Parastrongyloides trichosuri</name>
    <name type="common">Possum-specific nematode worm</name>
    <dbReference type="NCBI Taxonomy" id="131310"/>
    <lineage>
        <taxon>Eukaryota</taxon>
        <taxon>Metazoa</taxon>
        <taxon>Ecdysozoa</taxon>
        <taxon>Nematoda</taxon>
        <taxon>Chromadorea</taxon>
        <taxon>Rhabditida</taxon>
        <taxon>Tylenchina</taxon>
        <taxon>Panagrolaimomorpha</taxon>
        <taxon>Strongyloidoidea</taxon>
        <taxon>Strongyloididae</taxon>
        <taxon>Parastrongyloides</taxon>
    </lineage>
</organism>
<evidence type="ECO:0000256" key="3">
    <source>
        <dbReference type="ARBA" id="ARBA00022741"/>
    </source>
</evidence>
<feature type="region of interest" description="Disordered" evidence="7">
    <location>
        <begin position="17"/>
        <end position="54"/>
    </location>
</feature>
<accession>A0A0N4ZTE1</accession>
<dbReference type="STRING" id="131310.A0A0N4ZTE1"/>
<feature type="compositionally biased region" description="Polar residues" evidence="7">
    <location>
        <begin position="44"/>
        <end position="54"/>
    </location>
</feature>
<feature type="compositionally biased region" description="Acidic residues" evidence="7">
    <location>
        <begin position="34"/>
        <end position="43"/>
    </location>
</feature>
<dbReference type="GO" id="GO:0070740">
    <property type="term" value="F:tubulin-glutamic acid ligase activity"/>
    <property type="evidence" value="ECO:0007669"/>
    <property type="project" value="TreeGrafter"/>
</dbReference>
<dbReference type="InterPro" id="IPR004344">
    <property type="entry name" value="TTL/TTLL_fam"/>
</dbReference>
<comment type="catalytic activity">
    <reaction evidence="6">
        <text>L-glutamyl-[protein] + L-glutamate + ATP = gamma-L-glutamyl-L-glutamyl-[protein] + ADP + phosphate + H(+)</text>
        <dbReference type="Rhea" id="RHEA:60144"/>
        <dbReference type="Rhea" id="RHEA-COMP:10208"/>
        <dbReference type="Rhea" id="RHEA-COMP:15517"/>
        <dbReference type="ChEBI" id="CHEBI:15378"/>
        <dbReference type="ChEBI" id="CHEBI:29973"/>
        <dbReference type="ChEBI" id="CHEBI:29985"/>
        <dbReference type="ChEBI" id="CHEBI:30616"/>
        <dbReference type="ChEBI" id="CHEBI:43474"/>
        <dbReference type="ChEBI" id="CHEBI:143622"/>
        <dbReference type="ChEBI" id="CHEBI:456216"/>
    </reaction>
    <physiologicalReaction direction="left-to-right" evidence="6">
        <dbReference type="Rhea" id="RHEA:60145"/>
    </physiologicalReaction>
</comment>
<sequence length="676" mass="78673">MADSLLQESFIKSTDMVSLIGPPIPKKAKPQKENEDEDSDNIQDSEISNSSTKVASEKTPWTFANFNIRALQQPVHSRATKRYTMLGVDNNLTFKMVKSDNRLIRTIFYNHGFTECSPNNAKVNILWSRVHIRAPQLRNLQPWQKVNHFPKSFELTRKDRMSENLIKSKFTHGDAFSIFPETFIYPRDMEKLKEDMINNPSNIYIVKPPASSRGRGIHIINNIDEIDSNESVVISKYLKNPYLINGLKFDLRLYVLITSFYPLICYLYEDGLTRFASEKYSNDVDTLKQPFVHLTNYSLNKDNAAFEKNNGAEGEGHKWTLSAMLRHLKNIDGIDTDLLMVRIEDLIIKSLLSVQSVISAAARTMLYHPQNCFELLGYDIMIDENLKPWLIEVNLTPSLKCDSPLDTGLKSKLIIDTLNIVSLPILSYHKNRNGEDVDNEESLLNKSVEYHYDDVIGDYALDKKQRVYPTRSYNSLARKFGNIFNTKSKLKSIGIRRLDTNKLQRTLEKKVKLEENRLGYFKRLFPKPFTYKVYEPLMDYCGIEQWDKKLHQALFGEESIDLYSDSEFIRCFHQQMVNPNFDMPKKYQQESSLIMSEWLKDTSNYTESIFENNELPKTLPRIKINPRLRSHSFNELIDKNRQLIEEKKRLTLAQETLSKPDDDLIDCISNHWTFKN</sequence>
<dbReference type="GO" id="GO:0000226">
    <property type="term" value="P:microtubule cytoskeleton organization"/>
    <property type="evidence" value="ECO:0007669"/>
    <property type="project" value="TreeGrafter"/>
</dbReference>
<keyword evidence="3" id="KW-0547">Nucleotide-binding</keyword>
<dbReference type="Pfam" id="PF03133">
    <property type="entry name" value="TTL"/>
    <property type="match status" value="1"/>
</dbReference>
<keyword evidence="2" id="KW-0436">Ligase</keyword>
<dbReference type="WBParaSite" id="PTRK_0001177000.1">
    <property type="protein sequence ID" value="PTRK_0001177000.1"/>
    <property type="gene ID" value="PTRK_0001177000"/>
</dbReference>
<dbReference type="Gene3D" id="3.30.470.20">
    <property type="entry name" value="ATP-grasp fold, B domain"/>
    <property type="match status" value="1"/>
</dbReference>
<evidence type="ECO:0000256" key="1">
    <source>
        <dbReference type="ARBA" id="ARBA00006820"/>
    </source>
</evidence>
<comment type="similarity">
    <text evidence="1">Belongs to the tubulin--tyrosine ligase family.</text>
</comment>
<dbReference type="SUPFAM" id="SSF56059">
    <property type="entry name" value="Glutathione synthetase ATP-binding domain-like"/>
    <property type="match status" value="1"/>
</dbReference>
<evidence type="ECO:0000256" key="4">
    <source>
        <dbReference type="ARBA" id="ARBA00022840"/>
    </source>
</evidence>
<dbReference type="PANTHER" id="PTHR12241">
    <property type="entry name" value="TUBULIN POLYGLUTAMYLASE"/>
    <property type="match status" value="1"/>
</dbReference>
<dbReference type="GO" id="GO:0019098">
    <property type="term" value="P:reproductive behavior"/>
    <property type="evidence" value="ECO:0007669"/>
    <property type="project" value="UniProtKB-ARBA"/>
</dbReference>
<reference evidence="9" key="1">
    <citation type="submission" date="2017-02" db="UniProtKB">
        <authorList>
            <consortium name="WormBaseParasite"/>
        </authorList>
    </citation>
    <scope>IDENTIFICATION</scope>
</reference>
<keyword evidence="8" id="KW-1185">Reference proteome</keyword>